<dbReference type="PANTHER" id="PTHR21666:SF270">
    <property type="entry name" value="MUREIN HYDROLASE ACTIVATOR ENVC"/>
    <property type="match status" value="1"/>
</dbReference>
<evidence type="ECO:0000256" key="1">
    <source>
        <dbReference type="ARBA" id="ARBA00022729"/>
    </source>
</evidence>
<feature type="chain" id="PRO_5017577381" evidence="2">
    <location>
        <begin position="40"/>
        <end position="488"/>
    </location>
</feature>
<organism evidence="5 6">
    <name type="scientific">Oceanobacillus arenosus</name>
    <dbReference type="NCBI Taxonomy" id="1229153"/>
    <lineage>
        <taxon>Bacteria</taxon>
        <taxon>Bacillati</taxon>
        <taxon>Bacillota</taxon>
        <taxon>Bacilli</taxon>
        <taxon>Bacillales</taxon>
        <taxon>Bacillaceae</taxon>
        <taxon>Oceanobacillus</taxon>
    </lineage>
</organism>
<keyword evidence="6" id="KW-1185">Reference proteome</keyword>
<dbReference type="EMBL" id="PIOC01000033">
    <property type="protein sequence ID" value="RDW15220.1"/>
    <property type="molecule type" value="Genomic_DNA"/>
</dbReference>
<dbReference type="SUPFAM" id="SSF54106">
    <property type="entry name" value="LysM domain"/>
    <property type="match status" value="1"/>
</dbReference>
<accession>A0A3D8PGK7</accession>
<dbReference type="Proteomes" id="UP000257143">
    <property type="component" value="Unassembled WGS sequence"/>
</dbReference>
<evidence type="ECO:0000259" key="4">
    <source>
        <dbReference type="PROSITE" id="PS51782"/>
    </source>
</evidence>
<dbReference type="InterPro" id="IPR011098">
    <property type="entry name" value="G5_dom"/>
</dbReference>
<keyword evidence="1 2" id="KW-0732">Signal</keyword>
<dbReference type="Gene3D" id="3.10.350.10">
    <property type="entry name" value="LysM domain"/>
    <property type="match status" value="1"/>
</dbReference>
<reference evidence="6" key="1">
    <citation type="submission" date="2017-11" db="EMBL/GenBank/DDBJ databases">
        <authorList>
            <person name="Zhu W."/>
        </authorList>
    </citation>
    <scope>NUCLEOTIDE SEQUENCE [LARGE SCALE GENOMIC DNA]</scope>
    <source>
        <strain evidence="6">CAU 1183</strain>
    </source>
</reference>
<dbReference type="OrthoDB" id="9805070at2"/>
<dbReference type="InterPro" id="IPR018392">
    <property type="entry name" value="LysM"/>
</dbReference>
<evidence type="ECO:0000259" key="3">
    <source>
        <dbReference type="PROSITE" id="PS51109"/>
    </source>
</evidence>
<dbReference type="SMART" id="SM01208">
    <property type="entry name" value="G5"/>
    <property type="match status" value="1"/>
</dbReference>
<gene>
    <name evidence="5" type="ORF">CWR48_19530</name>
</gene>
<dbReference type="Gene3D" id="2.70.70.10">
    <property type="entry name" value="Glucose Permease (Domain IIA)"/>
    <property type="match status" value="1"/>
</dbReference>
<comment type="caution">
    <text evidence="5">The sequence shown here is derived from an EMBL/GenBank/DDBJ whole genome shotgun (WGS) entry which is preliminary data.</text>
</comment>
<dbReference type="Pfam" id="PF07501">
    <property type="entry name" value="G5"/>
    <property type="match status" value="1"/>
</dbReference>
<dbReference type="InterPro" id="IPR011055">
    <property type="entry name" value="Dup_hybrid_motif"/>
</dbReference>
<proteinExistence type="predicted"/>
<evidence type="ECO:0000313" key="6">
    <source>
        <dbReference type="Proteomes" id="UP000257143"/>
    </source>
</evidence>
<dbReference type="CDD" id="cd12797">
    <property type="entry name" value="M23_peptidase"/>
    <property type="match status" value="1"/>
</dbReference>
<feature type="signal peptide" evidence="2">
    <location>
        <begin position="1"/>
        <end position="39"/>
    </location>
</feature>
<sequence length="488" mass="53603">MFKRNIDAKSKNRNNYRFMRKVAITAFLGFGLMATTASAEDTNDLKTVYHVYLDGEHIGKADQQEIVEKHLEEKIAADAAKYADLDLMIDRKVDYISEKVFNPTYNNKEVMNLLDENTAIVANAVELKIADRTVGYFESEEAVDAVINAYKAKYVPEDILTEIAAAKEETGKDPGEQVEDKVVIGEKLIRDVVLSDDITVANKQVAPAEVLTMEQGLALLEKGTFSEKAHKVKEGDVLGEIASNYDLATKDLLALNPSLSADSLLHIGQEIKVTALDPFVNVIVTEEELLEETVPYETEIIESEELYKGEEEIKQEGKDGKKEVLYSIEETNGKQTAKEVKAEKTTKEAVKEVIIKGTKVVPSRGTGNMVWPAVGGYISSQVGERWGSMHKGIDIARPSNRNILAADNGVVISAGADGTFGNKIVIDHNNGLKTLYAHLSSIEVSVGQTIEQGSKIGVMGSTGNSTGIHLHFEVHKNDVFQNPLNYVK</sequence>
<dbReference type="Pfam" id="PF01476">
    <property type="entry name" value="LysM"/>
    <property type="match status" value="1"/>
</dbReference>
<dbReference type="GO" id="GO:0004222">
    <property type="term" value="F:metalloendopeptidase activity"/>
    <property type="evidence" value="ECO:0007669"/>
    <property type="project" value="TreeGrafter"/>
</dbReference>
<dbReference type="InterPro" id="IPR016047">
    <property type="entry name" value="M23ase_b-sheet_dom"/>
</dbReference>
<dbReference type="CDD" id="cd00118">
    <property type="entry name" value="LysM"/>
    <property type="match status" value="1"/>
</dbReference>
<dbReference type="PANTHER" id="PTHR21666">
    <property type="entry name" value="PEPTIDASE-RELATED"/>
    <property type="match status" value="1"/>
</dbReference>
<feature type="domain" description="G5" evidence="3">
    <location>
        <begin position="280"/>
        <end position="360"/>
    </location>
</feature>
<dbReference type="RefSeq" id="WP_115774977.1">
    <property type="nucleotide sequence ID" value="NZ_PIOC01000033.1"/>
</dbReference>
<dbReference type="SUPFAM" id="SSF51261">
    <property type="entry name" value="Duplicated hybrid motif"/>
    <property type="match status" value="1"/>
</dbReference>
<dbReference type="Pfam" id="PF01551">
    <property type="entry name" value="Peptidase_M23"/>
    <property type="match status" value="1"/>
</dbReference>
<dbReference type="InterPro" id="IPR050570">
    <property type="entry name" value="Cell_wall_metabolism_enzyme"/>
</dbReference>
<name>A0A3D8PGK7_9BACI</name>
<evidence type="ECO:0000313" key="5">
    <source>
        <dbReference type="EMBL" id="RDW15220.1"/>
    </source>
</evidence>
<dbReference type="AlphaFoldDB" id="A0A3D8PGK7"/>
<dbReference type="Gene3D" id="2.20.230.10">
    <property type="entry name" value="Resuscitation-promoting factor rpfb"/>
    <property type="match status" value="1"/>
</dbReference>
<dbReference type="InterPro" id="IPR036779">
    <property type="entry name" value="LysM_dom_sf"/>
</dbReference>
<dbReference type="SMART" id="SM00257">
    <property type="entry name" value="LysM"/>
    <property type="match status" value="1"/>
</dbReference>
<dbReference type="PROSITE" id="PS51109">
    <property type="entry name" value="G5"/>
    <property type="match status" value="1"/>
</dbReference>
<feature type="domain" description="LysM" evidence="4">
    <location>
        <begin position="228"/>
        <end position="273"/>
    </location>
</feature>
<protein>
    <submittedName>
        <fullName evidence="5">Peptidase M23</fullName>
    </submittedName>
</protein>
<dbReference type="PROSITE" id="PS51782">
    <property type="entry name" value="LYSM"/>
    <property type="match status" value="1"/>
</dbReference>
<evidence type="ECO:0000256" key="2">
    <source>
        <dbReference type="SAM" id="SignalP"/>
    </source>
</evidence>